<reference evidence="1 2" key="1">
    <citation type="journal article" date="2018" name="Mol. Plant">
        <title>The genome of Artemisia annua provides insight into the evolution of Asteraceae family and artemisinin biosynthesis.</title>
        <authorList>
            <person name="Shen Q."/>
            <person name="Zhang L."/>
            <person name="Liao Z."/>
            <person name="Wang S."/>
            <person name="Yan T."/>
            <person name="Shi P."/>
            <person name="Liu M."/>
            <person name="Fu X."/>
            <person name="Pan Q."/>
            <person name="Wang Y."/>
            <person name="Lv Z."/>
            <person name="Lu X."/>
            <person name="Zhang F."/>
            <person name="Jiang W."/>
            <person name="Ma Y."/>
            <person name="Chen M."/>
            <person name="Hao X."/>
            <person name="Li L."/>
            <person name="Tang Y."/>
            <person name="Lv G."/>
            <person name="Zhou Y."/>
            <person name="Sun X."/>
            <person name="Brodelius P.E."/>
            <person name="Rose J.K.C."/>
            <person name="Tang K."/>
        </authorList>
    </citation>
    <scope>NUCLEOTIDE SEQUENCE [LARGE SCALE GENOMIC DNA]</scope>
    <source>
        <strain evidence="2">cv. Huhao1</strain>
        <tissue evidence="1">Leaf</tissue>
    </source>
</reference>
<sequence>MIWQVHKSCTTPLRLCKVRTFGIWRCMAMERIVCCDKSRIHTTWSAWVSNPKVIRVLPRGLSVLEDAIKGGYPILVIAEDVEQEVLATFVVNKLRGSLNIVGCGLVGVNIIVEKNQVGQVV</sequence>
<dbReference type="STRING" id="35608.A0A2U1P5S0"/>
<dbReference type="Gene3D" id="3.50.7.10">
    <property type="entry name" value="GroEL"/>
    <property type="match status" value="1"/>
</dbReference>
<dbReference type="OrthoDB" id="1734696at2759"/>
<dbReference type="Proteomes" id="UP000245207">
    <property type="component" value="Unassembled WGS sequence"/>
</dbReference>
<dbReference type="EMBL" id="PKPP01001631">
    <property type="protein sequence ID" value="PWA81121.1"/>
    <property type="molecule type" value="Genomic_DNA"/>
</dbReference>
<protein>
    <submittedName>
        <fullName evidence="1">Chaperonin Cpn60</fullName>
    </submittedName>
</protein>
<evidence type="ECO:0000313" key="1">
    <source>
        <dbReference type="EMBL" id="PWA81121.1"/>
    </source>
</evidence>
<evidence type="ECO:0000313" key="2">
    <source>
        <dbReference type="Proteomes" id="UP000245207"/>
    </source>
</evidence>
<dbReference type="SUPFAM" id="SSF52029">
    <property type="entry name" value="GroEL apical domain-like"/>
    <property type="match status" value="1"/>
</dbReference>
<proteinExistence type="predicted"/>
<gene>
    <name evidence="1" type="ORF">CTI12_AA171040</name>
</gene>
<dbReference type="AlphaFoldDB" id="A0A2U1P5S0"/>
<accession>A0A2U1P5S0</accession>
<keyword evidence="2" id="KW-1185">Reference proteome</keyword>
<organism evidence="1 2">
    <name type="scientific">Artemisia annua</name>
    <name type="common">Sweet wormwood</name>
    <dbReference type="NCBI Taxonomy" id="35608"/>
    <lineage>
        <taxon>Eukaryota</taxon>
        <taxon>Viridiplantae</taxon>
        <taxon>Streptophyta</taxon>
        <taxon>Embryophyta</taxon>
        <taxon>Tracheophyta</taxon>
        <taxon>Spermatophyta</taxon>
        <taxon>Magnoliopsida</taxon>
        <taxon>eudicotyledons</taxon>
        <taxon>Gunneridae</taxon>
        <taxon>Pentapetalae</taxon>
        <taxon>asterids</taxon>
        <taxon>campanulids</taxon>
        <taxon>Asterales</taxon>
        <taxon>Asteraceae</taxon>
        <taxon>Asteroideae</taxon>
        <taxon>Anthemideae</taxon>
        <taxon>Artemisiinae</taxon>
        <taxon>Artemisia</taxon>
    </lineage>
</organism>
<name>A0A2U1P5S0_ARTAN</name>
<dbReference type="InterPro" id="IPR027409">
    <property type="entry name" value="GroEL-like_apical_dom_sf"/>
</dbReference>
<comment type="caution">
    <text evidence="1">The sequence shown here is derived from an EMBL/GenBank/DDBJ whole genome shotgun (WGS) entry which is preliminary data.</text>
</comment>